<accession>A0A317DXF5</accession>
<evidence type="ECO:0000313" key="7">
    <source>
        <dbReference type="EMBL" id="PWR19044.1"/>
    </source>
</evidence>
<dbReference type="EMBL" id="QGLF01000005">
    <property type="protein sequence ID" value="PWR19044.1"/>
    <property type="molecule type" value="Genomic_DNA"/>
</dbReference>
<keyword evidence="3 6" id="KW-0949">S-adenosyl-L-methionine</keyword>
<dbReference type="InterPro" id="IPR001690">
    <property type="entry name" value="Autoind_synthase"/>
</dbReference>
<evidence type="ECO:0000256" key="6">
    <source>
        <dbReference type="RuleBase" id="RU361135"/>
    </source>
</evidence>
<proteinExistence type="inferred from homology"/>
<dbReference type="EC" id="2.3.1.184" evidence="6"/>
<dbReference type="PANTHER" id="PTHR39322">
    <property type="entry name" value="ACYL-HOMOSERINE-LACTONE SYNTHASE"/>
    <property type="match status" value="1"/>
</dbReference>
<protein>
    <recommendedName>
        <fullName evidence="6">Acyl-homoserine-lactone synthase</fullName>
        <ecNumber evidence="6">2.3.1.184</ecNumber>
    </recommendedName>
    <alternativeName>
        <fullName evidence="6">Autoinducer synthesis protein</fullName>
    </alternativeName>
</protein>
<comment type="catalytic activity">
    <reaction evidence="6">
        <text>a fatty acyl-[ACP] + S-adenosyl-L-methionine = an N-acyl-L-homoserine lactone + S-methyl-5'-thioadenosine + holo-[ACP] + H(+)</text>
        <dbReference type="Rhea" id="RHEA:10096"/>
        <dbReference type="Rhea" id="RHEA-COMP:9685"/>
        <dbReference type="Rhea" id="RHEA-COMP:14125"/>
        <dbReference type="ChEBI" id="CHEBI:15378"/>
        <dbReference type="ChEBI" id="CHEBI:17509"/>
        <dbReference type="ChEBI" id="CHEBI:55474"/>
        <dbReference type="ChEBI" id="CHEBI:59789"/>
        <dbReference type="ChEBI" id="CHEBI:64479"/>
        <dbReference type="ChEBI" id="CHEBI:138651"/>
        <dbReference type="EC" id="2.3.1.184"/>
    </reaction>
</comment>
<keyword evidence="4 5" id="KW-0071">Autoinducer synthesis</keyword>
<dbReference type="AlphaFoldDB" id="A0A317DXF5"/>
<reference evidence="8" key="1">
    <citation type="submission" date="2018-05" db="EMBL/GenBank/DDBJ databases">
        <title>Zavarzinia sp. HR-AS.</title>
        <authorList>
            <person name="Lee Y."/>
            <person name="Jeon C.O."/>
        </authorList>
    </citation>
    <scope>NUCLEOTIDE SEQUENCE [LARGE SCALE GENOMIC DNA]</scope>
    <source>
        <strain evidence="8">DSM 1231</strain>
    </source>
</reference>
<evidence type="ECO:0000256" key="1">
    <source>
        <dbReference type="ARBA" id="ARBA00022654"/>
    </source>
</evidence>
<dbReference type="Gene3D" id="3.40.630.30">
    <property type="match status" value="1"/>
</dbReference>
<dbReference type="GO" id="GO:0061579">
    <property type="term" value="F:N-acyl homoserine lactone synthase activity"/>
    <property type="evidence" value="ECO:0007669"/>
    <property type="project" value="UniProtKB-UniRule"/>
</dbReference>
<keyword evidence="1 5" id="KW-0673">Quorum sensing</keyword>
<gene>
    <name evidence="7" type="ORF">DKG75_18955</name>
</gene>
<keyword evidence="2 6" id="KW-0808">Transferase</keyword>
<evidence type="ECO:0000256" key="3">
    <source>
        <dbReference type="ARBA" id="ARBA00022691"/>
    </source>
</evidence>
<comment type="caution">
    <text evidence="7">The sequence shown here is derived from an EMBL/GenBank/DDBJ whole genome shotgun (WGS) entry which is preliminary data.</text>
</comment>
<dbReference type="SUPFAM" id="SSF55729">
    <property type="entry name" value="Acyl-CoA N-acyltransferases (Nat)"/>
    <property type="match status" value="1"/>
</dbReference>
<dbReference type="Pfam" id="PF00765">
    <property type="entry name" value="Autoind_synth"/>
    <property type="match status" value="1"/>
</dbReference>
<comment type="similarity">
    <text evidence="5 6">Belongs to the autoinducer synthase family.</text>
</comment>
<dbReference type="Proteomes" id="UP000246077">
    <property type="component" value="Unassembled WGS sequence"/>
</dbReference>
<dbReference type="PRINTS" id="PR01549">
    <property type="entry name" value="AUTOINDCRSYN"/>
</dbReference>
<dbReference type="PROSITE" id="PS51187">
    <property type="entry name" value="AUTOINDUCER_SYNTH_2"/>
    <property type="match status" value="1"/>
</dbReference>
<dbReference type="GO" id="GO:0007165">
    <property type="term" value="P:signal transduction"/>
    <property type="evidence" value="ECO:0007669"/>
    <property type="project" value="TreeGrafter"/>
</dbReference>
<organism evidence="7 8">
    <name type="scientific">Zavarzinia compransoris</name>
    <dbReference type="NCBI Taxonomy" id="1264899"/>
    <lineage>
        <taxon>Bacteria</taxon>
        <taxon>Pseudomonadati</taxon>
        <taxon>Pseudomonadota</taxon>
        <taxon>Alphaproteobacteria</taxon>
        <taxon>Rhodospirillales</taxon>
        <taxon>Zavarziniaceae</taxon>
        <taxon>Zavarzinia</taxon>
    </lineage>
</organism>
<dbReference type="RefSeq" id="WP_109922730.1">
    <property type="nucleotide sequence ID" value="NZ_QGLF01000005.1"/>
</dbReference>
<evidence type="ECO:0000256" key="4">
    <source>
        <dbReference type="ARBA" id="ARBA00022929"/>
    </source>
</evidence>
<evidence type="ECO:0000313" key="8">
    <source>
        <dbReference type="Proteomes" id="UP000246077"/>
    </source>
</evidence>
<evidence type="ECO:0000256" key="5">
    <source>
        <dbReference type="PROSITE-ProRule" id="PRU00533"/>
    </source>
</evidence>
<sequence>MIDVIGPWNRMHHQAALDTMFRLRHQVFVEEMGWDLPMARDGMERDQFDGPRTVYLVCRDDAGTIQGSMRLIPTSEPHVLCDIFPELCDGPVPRGPAIYESSRSCISRAARRNDPHGTVWGSLTCAMIEFAMLRDLDFITAVMERRMVDMARAADWHLNVLGPEVQLAGGGVVAVTMPIDGHALATVRRQRRVPDTVLSFRFAAAA</sequence>
<evidence type="ECO:0000256" key="2">
    <source>
        <dbReference type="ARBA" id="ARBA00022679"/>
    </source>
</evidence>
<dbReference type="OrthoDB" id="6169313at2"/>
<keyword evidence="8" id="KW-1185">Reference proteome</keyword>
<dbReference type="InterPro" id="IPR016181">
    <property type="entry name" value="Acyl_CoA_acyltransferase"/>
</dbReference>
<dbReference type="GO" id="GO:0009372">
    <property type="term" value="P:quorum sensing"/>
    <property type="evidence" value="ECO:0007669"/>
    <property type="project" value="UniProtKB-UniRule"/>
</dbReference>
<name>A0A317DXF5_9PROT</name>
<dbReference type="PANTHER" id="PTHR39322:SF1">
    <property type="entry name" value="ISOVALERYL-HOMOSERINE LACTONE SYNTHASE"/>
    <property type="match status" value="1"/>
</dbReference>